<proteinExistence type="predicted"/>
<protein>
    <submittedName>
        <fullName evidence="2">Uncharacterized protein</fullName>
    </submittedName>
</protein>
<name>A0A251SCB0_HELAN</name>
<gene>
    <name evidence="2" type="ORF">HannXRQ_Chr15g0491161</name>
    <name evidence="1" type="ORF">HanXRQr2_Chr04g0162711</name>
</gene>
<accession>A0A251SCB0</accession>
<evidence type="ECO:0000313" key="3">
    <source>
        <dbReference type="Proteomes" id="UP000215914"/>
    </source>
</evidence>
<dbReference type="Proteomes" id="UP000215914">
    <property type="component" value="Chromosome 15"/>
</dbReference>
<dbReference type="AlphaFoldDB" id="A0A251SCB0"/>
<reference evidence="1 3" key="1">
    <citation type="journal article" date="2017" name="Nature">
        <title>The sunflower genome provides insights into oil metabolism, flowering and Asterid evolution.</title>
        <authorList>
            <person name="Badouin H."/>
            <person name="Gouzy J."/>
            <person name="Grassa C.J."/>
            <person name="Murat F."/>
            <person name="Staton S.E."/>
            <person name="Cottret L."/>
            <person name="Lelandais-Briere C."/>
            <person name="Owens G.L."/>
            <person name="Carrere S."/>
            <person name="Mayjonade B."/>
            <person name="Legrand L."/>
            <person name="Gill N."/>
            <person name="Kane N.C."/>
            <person name="Bowers J.E."/>
            <person name="Hubner S."/>
            <person name="Bellec A."/>
            <person name="Berard A."/>
            <person name="Berges H."/>
            <person name="Blanchet N."/>
            <person name="Boniface M.C."/>
            <person name="Brunel D."/>
            <person name="Catrice O."/>
            <person name="Chaidir N."/>
            <person name="Claudel C."/>
            <person name="Donnadieu C."/>
            <person name="Faraut T."/>
            <person name="Fievet G."/>
            <person name="Helmstetter N."/>
            <person name="King M."/>
            <person name="Knapp S.J."/>
            <person name="Lai Z."/>
            <person name="Le Paslier M.C."/>
            <person name="Lippi Y."/>
            <person name="Lorenzon L."/>
            <person name="Mandel J.R."/>
            <person name="Marage G."/>
            <person name="Marchand G."/>
            <person name="Marquand E."/>
            <person name="Bret-Mestries E."/>
            <person name="Morien E."/>
            <person name="Nambeesan S."/>
            <person name="Nguyen T."/>
            <person name="Pegot-Espagnet P."/>
            <person name="Pouilly N."/>
            <person name="Raftis F."/>
            <person name="Sallet E."/>
            <person name="Schiex T."/>
            <person name="Thomas J."/>
            <person name="Vandecasteele C."/>
            <person name="Vares D."/>
            <person name="Vear F."/>
            <person name="Vautrin S."/>
            <person name="Crespi M."/>
            <person name="Mangin B."/>
            <person name="Burke J.M."/>
            <person name="Salse J."/>
            <person name="Munos S."/>
            <person name="Vincourt P."/>
            <person name="Rieseberg L.H."/>
            <person name="Langlade N.B."/>
        </authorList>
    </citation>
    <scope>NUCLEOTIDE SEQUENCE [LARGE SCALE GENOMIC DNA]</scope>
    <source>
        <strain evidence="3">cv. SF193</strain>
        <tissue evidence="1">Leaves</tissue>
    </source>
</reference>
<sequence length="54" mass="6350">MTRVFKCSKTLNLDLHLIHRRFSSLCDQHSSVISLYLLSLEINLHQLGSHLHFF</sequence>
<reference evidence="1" key="3">
    <citation type="submission" date="2020-06" db="EMBL/GenBank/DDBJ databases">
        <title>Helianthus annuus Genome sequencing and assembly Release 2.</title>
        <authorList>
            <person name="Gouzy J."/>
            <person name="Langlade N."/>
            <person name="Munos S."/>
        </authorList>
    </citation>
    <scope>NUCLEOTIDE SEQUENCE</scope>
    <source>
        <tissue evidence="1">Leaves</tissue>
    </source>
</reference>
<dbReference type="InParanoid" id="A0A251SCB0"/>
<evidence type="ECO:0000313" key="2">
    <source>
        <dbReference type="EMBL" id="OTF96171.1"/>
    </source>
</evidence>
<evidence type="ECO:0000313" key="1">
    <source>
        <dbReference type="EMBL" id="KAF5809884.1"/>
    </source>
</evidence>
<reference evidence="2" key="2">
    <citation type="submission" date="2017-02" db="EMBL/GenBank/DDBJ databases">
        <title>Sunflower complete genome.</title>
        <authorList>
            <person name="Langlade N."/>
            <person name="Munos S."/>
        </authorList>
    </citation>
    <scope>NUCLEOTIDE SEQUENCE [LARGE SCALE GENOMIC DNA]</scope>
    <source>
        <tissue evidence="2">Leaves</tissue>
    </source>
</reference>
<dbReference type="EMBL" id="CM007904">
    <property type="protein sequence ID" value="OTF96171.1"/>
    <property type="molecule type" value="Genomic_DNA"/>
</dbReference>
<keyword evidence="3" id="KW-1185">Reference proteome</keyword>
<organism evidence="2 3">
    <name type="scientific">Helianthus annuus</name>
    <name type="common">Common sunflower</name>
    <dbReference type="NCBI Taxonomy" id="4232"/>
    <lineage>
        <taxon>Eukaryota</taxon>
        <taxon>Viridiplantae</taxon>
        <taxon>Streptophyta</taxon>
        <taxon>Embryophyta</taxon>
        <taxon>Tracheophyta</taxon>
        <taxon>Spermatophyta</taxon>
        <taxon>Magnoliopsida</taxon>
        <taxon>eudicotyledons</taxon>
        <taxon>Gunneridae</taxon>
        <taxon>Pentapetalae</taxon>
        <taxon>asterids</taxon>
        <taxon>campanulids</taxon>
        <taxon>Asterales</taxon>
        <taxon>Asteraceae</taxon>
        <taxon>Asteroideae</taxon>
        <taxon>Heliantheae alliance</taxon>
        <taxon>Heliantheae</taxon>
        <taxon>Helianthus</taxon>
    </lineage>
</organism>
<dbReference type="Gramene" id="mRNA:HanXRQr2_Chr04g0162711">
    <property type="protein sequence ID" value="CDS:HanXRQr2_Chr04g0162711.1"/>
    <property type="gene ID" value="HanXRQr2_Chr04g0162711"/>
</dbReference>
<dbReference type="EMBL" id="MNCJ02000319">
    <property type="protein sequence ID" value="KAF5809884.1"/>
    <property type="molecule type" value="Genomic_DNA"/>
</dbReference>